<feature type="signal peptide" evidence="2">
    <location>
        <begin position="1"/>
        <end position="16"/>
    </location>
</feature>
<accession>A0AA95SNF1</accession>
<evidence type="ECO:0000313" key="4">
    <source>
        <dbReference type="Proteomes" id="UP001177769"/>
    </source>
</evidence>
<dbReference type="EMBL" id="CP116346">
    <property type="protein sequence ID" value="WIT12472.1"/>
    <property type="molecule type" value="Genomic_DNA"/>
</dbReference>
<evidence type="ECO:0000313" key="3">
    <source>
        <dbReference type="EMBL" id="WIT12472.1"/>
    </source>
</evidence>
<dbReference type="AlphaFoldDB" id="A0AA95SNF1"/>
<evidence type="ECO:0000256" key="1">
    <source>
        <dbReference type="SAM" id="MobiDB-lite"/>
    </source>
</evidence>
<reference evidence="3" key="1">
    <citation type="submission" date="2023-01" db="EMBL/GenBank/DDBJ databases">
        <title>Whole genome sequence of Paucibacter sp. S2-9 isolated from pond sediment.</title>
        <authorList>
            <person name="Jung J.Y."/>
        </authorList>
    </citation>
    <scope>NUCLEOTIDE SEQUENCE</scope>
    <source>
        <strain evidence="3">S2-9</strain>
    </source>
</reference>
<keyword evidence="4" id="KW-1185">Reference proteome</keyword>
<organism evidence="3 4">
    <name type="scientific">Paucibacter sediminis</name>
    <dbReference type="NCBI Taxonomy" id="3019553"/>
    <lineage>
        <taxon>Bacteria</taxon>
        <taxon>Pseudomonadati</taxon>
        <taxon>Pseudomonadota</taxon>
        <taxon>Betaproteobacteria</taxon>
        <taxon>Burkholderiales</taxon>
        <taxon>Sphaerotilaceae</taxon>
        <taxon>Roseateles</taxon>
    </lineage>
</organism>
<feature type="region of interest" description="Disordered" evidence="1">
    <location>
        <begin position="39"/>
        <end position="69"/>
    </location>
</feature>
<feature type="chain" id="PRO_5041634551" description="SHOCT domain-containing protein" evidence="2">
    <location>
        <begin position="17"/>
        <end position="139"/>
    </location>
</feature>
<dbReference type="RefSeq" id="WP_285233570.1">
    <property type="nucleotide sequence ID" value="NZ_CP116346.1"/>
</dbReference>
<evidence type="ECO:0008006" key="5">
    <source>
        <dbReference type="Google" id="ProtNLM"/>
    </source>
</evidence>
<keyword evidence="2" id="KW-0732">Signal</keyword>
<evidence type="ECO:0000256" key="2">
    <source>
        <dbReference type="SAM" id="SignalP"/>
    </source>
</evidence>
<proteinExistence type="predicted"/>
<name>A0AA95SNF1_9BURK</name>
<sequence>MKPIVLMILLAGSAMAQTGTGSSTSSDAAIEARQRVDCAISKHAGTRPDAPRPRGYMNTEATDYDNPNYEYSPCSDAEYSEYKSMFDPARMLREAPSAAGRSSPAQERALVIRELQRARQAGELNWADLEMGLPMKTPL</sequence>
<gene>
    <name evidence="3" type="ORF">PFX98_02365</name>
</gene>
<protein>
    <recommendedName>
        <fullName evidence="5">SHOCT domain-containing protein</fullName>
    </recommendedName>
</protein>
<dbReference type="Proteomes" id="UP001177769">
    <property type="component" value="Chromosome"/>
</dbReference>
<dbReference type="KEGG" id="pais:PFX98_02365"/>